<organism evidence="2 3">
    <name type="scientific">Cinchona calisaya</name>
    <dbReference type="NCBI Taxonomy" id="153742"/>
    <lineage>
        <taxon>Eukaryota</taxon>
        <taxon>Viridiplantae</taxon>
        <taxon>Streptophyta</taxon>
        <taxon>Embryophyta</taxon>
        <taxon>Tracheophyta</taxon>
        <taxon>Spermatophyta</taxon>
        <taxon>Magnoliopsida</taxon>
        <taxon>eudicotyledons</taxon>
        <taxon>Gunneridae</taxon>
        <taxon>Pentapetalae</taxon>
        <taxon>asterids</taxon>
        <taxon>lamiids</taxon>
        <taxon>Gentianales</taxon>
        <taxon>Rubiaceae</taxon>
        <taxon>Cinchonoideae</taxon>
        <taxon>Cinchoneae</taxon>
        <taxon>Cinchona</taxon>
    </lineage>
</organism>
<protein>
    <submittedName>
        <fullName evidence="2">Uncharacterized protein</fullName>
    </submittedName>
</protein>
<gene>
    <name evidence="2" type="ORF">ACH5RR_020882</name>
</gene>
<reference evidence="2 3" key="1">
    <citation type="submission" date="2024-11" db="EMBL/GenBank/DDBJ databases">
        <title>A near-complete genome assembly of Cinchona calisaya.</title>
        <authorList>
            <person name="Lian D.C."/>
            <person name="Zhao X.W."/>
            <person name="Wei L."/>
        </authorList>
    </citation>
    <scope>NUCLEOTIDE SEQUENCE [LARGE SCALE GENOMIC DNA]</scope>
    <source>
        <tissue evidence="2">Nenye</tissue>
    </source>
</reference>
<feature type="compositionally biased region" description="Basic residues" evidence="1">
    <location>
        <begin position="128"/>
        <end position="138"/>
    </location>
</feature>
<feature type="compositionally biased region" description="Polar residues" evidence="1">
    <location>
        <begin position="38"/>
        <end position="73"/>
    </location>
</feature>
<evidence type="ECO:0000313" key="2">
    <source>
        <dbReference type="EMBL" id="KAL3518293.1"/>
    </source>
</evidence>
<dbReference type="AlphaFoldDB" id="A0ABD2ZFU6"/>
<evidence type="ECO:0000256" key="1">
    <source>
        <dbReference type="SAM" id="MobiDB-lite"/>
    </source>
</evidence>
<sequence>MWDSWTFSKTYFNSGHVGTEDGDPQHWYWLKANTCKSKANNHKSSPSTNSQNYQSQANSETPKASQDNTSPTLKVTYPKEYRGVSIGIGESSTIDQEKTLGTPSSLTIVRATDNTVEFVRRVGDSSKSKNKVNIHQPHRVSELDHTSGNKTLTIQ</sequence>
<comment type="caution">
    <text evidence="2">The sequence shown here is derived from an EMBL/GenBank/DDBJ whole genome shotgun (WGS) entry which is preliminary data.</text>
</comment>
<name>A0ABD2ZFU6_9GENT</name>
<evidence type="ECO:0000313" key="3">
    <source>
        <dbReference type="Proteomes" id="UP001630127"/>
    </source>
</evidence>
<feature type="region of interest" description="Disordered" evidence="1">
    <location>
        <begin position="123"/>
        <end position="155"/>
    </location>
</feature>
<proteinExistence type="predicted"/>
<keyword evidence="3" id="KW-1185">Reference proteome</keyword>
<feature type="region of interest" description="Disordered" evidence="1">
    <location>
        <begin position="38"/>
        <end position="76"/>
    </location>
</feature>
<dbReference type="Proteomes" id="UP001630127">
    <property type="component" value="Unassembled WGS sequence"/>
</dbReference>
<dbReference type="EMBL" id="JBJUIK010000009">
    <property type="protein sequence ID" value="KAL3518293.1"/>
    <property type="molecule type" value="Genomic_DNA"/>
</dbReference>
<accession>A0ABD2ZFU6</accession>